<dbReference type="EMBL" id="PKUQ01000054">
    <property type="protein sequence ID" value="PLW75196.1"/>
    <property type="molecule type" value="Genomic_DNA"/>
</dbReference>
<organism evidence="1 2">
    <name type="scientific">Cohaesibacter celericrescens</name>
    <dbReference type="NCBI Taxonomy" id="2067669"/>
    <lineage>
        <taxon>Bacteria</taxon>
        <taxon>Pseudomonadati</taxon>
        <taxon>Pseudomonadota</taxon>
        <taxon>Alphaproteobacteria</taxon>
        <taxon>Hyphomicrobiales</taxon>
        <taxon>Cohaesibacteraceae</taxon>
    </lineage>
</organism>
<keyword evidence="2" id="KW-1185">Reference proteome</keyword>
<dbReference type="AlphaFoldDB" id="A0A2N5XKZ1"/>
<sequence>MSCNPDEDLACGDDHKVQHLIGSSSAPFRIVIVLSVRLVADAIASGVLRLGVAQSFQCDSNIEARLAIAKSRKMPQSMFLRVFLSDKFTKLTRIPLSLIDLREVP</sequence>
<evidence type="ECO:0000313" key="2">
    <source>
        <dbReference type="Proteomes" id="UP000234881"/>
    </source>
</evidence>
<comment type="caution">
    <text evidence="1">The sequence shown here is derived from an EMBL/GenBank/DDBJ whole genome shotgun (WGS) entry which is preliminary data.</text>
</comment>
<dbReference type="Proteomes" id="UP000234881">
    <property type="component" value="Unassembled WGS sequence"/>
</dbReference>
<proteinExistence type="predicted"/>
<protein>
    <submittedName>
        <fullName evidence="1">Uncharacterized protein</fullName>
    </submittedName>
</protein>
<name>A0A2N5XKZ1_9HYPH</name>
<gene>
    <name evidence="1" type="ORF">C0081_20455</name>
</gene>
<reference evidence="1 2" key="1">
    <citation type="submission" date="2018-01" db="EMBL/GenBank/DDBJ databases">
        <title>The draft genome sequence of Cohaesibacter sp. H1304.</title>
        <authorList>
            <person name="Wang N.-N."/>
            <person name="Du Z.-J."/>
        </authorList>
    </citation>
    <scope>NUCLEOTIDE SEQUENCE [LARGE SCALE GENOMIC DNA]</scope>
    <source>
        <strain evidence="1 2">H1304</strain>
    </source>
</reference>
<accession>A0A2N5XKZ1</accession>
<evidence type="ECO:0000313" key="1">
    <source>
        <dbReference type="EMBL" id="PLW75196.1"/>
    </source>
</evidence>